<dbReference type="InterPro" id="IPR006669">
    <property type="entry name" value="MgtE_transporter"/>
</dbReference>
<dbReference type="GO" id="GO:0046872">
    <property type="term" value="F:metal ion binding"/>
    <property type="evidence" value="ECO:0007669"/>
    <property type="project" value="UniProtKB-KW"/>
</dbReference>
<feature type="transmembrane region" description="Helical" evidence="8">
    <location>
        <begin position="288"/>
        <end position="305"/>
    </location>
</feature>
<dbReference type="PANTHER" id="PTHR43773:SF1">
    <property type="entry name" value="MAGNESIUM TRANSPORTER MGTE"/>
    <property type="match status" value="1"/>
</dbReference>
<dbReference type="SUPFAM" id="SSF161093">
    <property type="entry name" value="MgtE membrane domain-like"/>
    <property type="match status" value="1"/>
</dbReference>
<sequence>MEQIIFNLLREGAHDKALALLIHPVPAETARRLAELEPEDRWLIFSQMHAADARATFLHLDDEEQAGLLESMGLDRAAVFGAHLPLYTLARTHALLPRSYAQALLTRLPADKRKGVHAILRHHEDSVARVMRGEFLAVSGQTTAQAAINALRDNPLLSDDTGSVVFVTDSGGKLRGHVRLATLLRAHPDLEVGGLLEPGRHRVRLDDNKVDAARSLQRINLPVLPVTDGHDVLVGVLRFDDAMDVLEEDASEDVYKKAGVGDLIHATEVVRSEKLTAGGIGYPVKVRLLFLMVTLAGGLMVGGLIDHFEETLAAVIALAIFIPLVMDMGGNVGTQSTTIFARGLALGHINLSQFFRTHLLRELKVGVTMGALLGLLAGTVAWFWQGAPNGIPELGLVVGTALFFAVTTASVLGFLLPWVMLKLGVDHAPGADPFITTIEDFSGLAVYFLLAGWLLGVA</sequence>
<evidence type="ECO:0000259" key="9">
    <source>
        <dbReference type="SMART" id="SM00924"/>
    </source>
</evidence>
<protein>
    <recommendedName>
        <fullName evidence="8">Magnesium transporter MgtE</fullName>
    </recommendedName>
</protein>
<dbReference type="Pfam" id="PF01769">
    <property type="entry name" value="MgtE"/>
    <property type="match status" value="1"/>
</dbReference>
<evidence type="ECO:0000256" key="6">
    <source>
        <dbReference type="ARBA" id="ARBA00022989"/>
    </source>
</evidence>
<gene>
    <name evidence="10" type="ORF">B1C78_11290</name>
</gene>
<dbReference type="InterPro" id="IPR006668">
    <property type="entry name" value="Mg_transptr_MgtE_intracell_dom"/>
</dbReference>
<dbReference type="GO" id="GO:0015095">
    <property type="term" value="F:magnesium ion transmembrane transporter activity"/>
    <property type="evidence" value="ECO:0007669"/>
    <property type="project" value="UniProtKB-UniRule"/>
</dbReference>
<dbReference type="EMBL" id="MVBK01000063">
    <property type="protein sequence ID" value="OOG23441.1"/>
    <property type="molecule type" value="Genomic_DNA"/>
</dbReference>
<evidence type="ECO:0000256" key="5">
    <source>
        <dbReference type="ARBA" id="ARBA00022842"/>
    </source>
</evidence>
<feature type="transmembrane region" description="Helical" evidence="8">
    <location>
        <begin position="433"/>
        <end position="455"/>
    </location>
</feature>
<dbReference type="InterPro" id="IPR006667">
    <property type="entry name" value="SLC41_membr_dom"/>
</dbReference>
<comment type="similarity">
    <text evidence="2 8">Belongs to the SLC41A transporter family.</text>
</comment>
<feature type="transmembrane region" description="Helical" evidence="8">
    <location>
        <begin position="396"/>
        <end position="421"/>
    </location>
</feature>
<dbReference type="GO" id="GO:0005886">
    <property type="term" value="C:plasma membrane"/>
    <property type="evidence" value="ECO:0007669"/>
    <property type="project" value="UniProtKB-SubCell"/>
</dbReference>
<evidence type="ECO:0000256" key="1">
    <source>
        <dbReference type="ARBA" id="ARBA00004141"/>
    </source>
</evidence>
<evidence type="ECO:0000256" key="4">
    <source>
        <dbReference type="ARBA" id="ARBA00022692"/>
    </source>
</evidence>
<dbReference type="Proteomes" id="UP000189462">
    <property type="component" value="Unassembled WGS sequence"/>
</dbReference>
<name>A0A1V3NEF7_9GAMM</name>
<accession>A0A1V3NEF7</accession>
<feature type="transmembrane region" description="Helical" evidence="8">
    <location>
        <begin position="365"/>
        <end position="384"/>
    </location>
</feature>
<evidence type="ECO:0000313" key="11">
    <source>
        <dbReference type="Proteomes" id="UP000189462"/>
    </source>
</evidence>
<dbReference type="STRING" id="108003.B1C78_11290"/>
<keyword evidence="4 8" id="KW-0812">Transmembrane</keyword>
<dbReference type="InterPro" id="IPR036739">
    <property type="entry name" value="SLC41_membr_dom_sf"/>
</dbReference>
<dbReference type="Gene3D" id="1.10.357.20">
    <property type="entry name" value="SLC41 divalent cation transporters, integral membrane domain"/>
    <property type="match status" value="1"/>
</dbReference>
<dbReference type="RefSeq" id="WP_077279262.1">
    <property type="nucleotide sequence ID" value="NZ_MVBK01000063.1"/>
</dbReference>
<dbReference type="InterPro" id="IPR046342">
    <property type="entry name" value="CBS_dom_sf"/>
</dbReference>
<organism evidence="10 11">
    <name type="scientific">Thioalkalivibrio denitrificans</name>
    <dbReference type="NCBI Taxonomy" id="108003"/>
    <lineage>
        <taxon>Bacteria</taxon>
        <taxon>Pseudomonadati</taxon>
        <taxon>Pseudomonadota</taxon>
        <taxon>Gammaproteobacteria</taxon>
        <taxon>Chromatiales</taxon>
        <taxon>Ectothiorhodospiraceae</taxon>
        <taxon>Thioalkalivibrio</taxon>
    </lineage>
</organism>
<keyword evidence="3 8" id="KW-0813">Transport</keyword>
<evidence type="ECO:0000256" key="8">
    <source>
        <dbReference type="RuleBase" id="RU362011"/>
    </source>
</evidence>
<reference evidence="10 11" key="1">
    <citation type="submission" date="2017-02" db="EMBL/GenBank/DDBJ databases">
        <title>Genomic diversity within the haloalkaliphilic genus Thioalkalivibrio.</title>
        <authorList>
            <person name="Ahn A.-C."/>
            <person name="Meier-Kolthoff J."/>
            <person name="Overmars L."/>
            <person name="Richter M."/>
            <person name="Woyke T."/>
            <person name="Sorokin D.Y."/>
            <person name="Muyzer G."/>
        </authorList>
    </citation>
    <scope>NUCLEOTIDE SEQUENCE [LARGE SCALE GENOMIC DNA]</scope>
    <source>
        <strain evidence="10 11">ALJD</strain>
    </source>
</reference>
<comment type="subcellular location">
    <subcellularLocation>
        <location evidence="8">Cell membrane</location>
        <topology evidence="8">Multi-pass membrane protein</topology>
    </subcellularLocation>
    <subcellularLocation>
        <location evidence="1">Membrane</location>
        <topology evidence="1">Multi-pass membrane protein</topology>
    </subcellularLocation>
</comment>
<dbReference type="Gene3D" id="3.10.580.10">
    <property type="entry name" value="CBS-domain"/>
    <property type="match status" value="1"/>
</dbReference>
<dbReference type="Pfam" id="PF03448">
    <property type="entry name" value="MgtE_N"/>
    <property type="match status" value="1"/>
</dbReference>
<keyword evidence="5 8" id="KW-0460">Magnesium</keyword>
<keyword evidence="8" id="KW-1003">Cell membrane</keyword>
<keyword evidence="6 8" id="KW-1133">Transmembrane helix</keyword>
<dbReference type="Gene3D" id="1.25.60.10">
    <property type="entry name" value="MgtE N-terminal domain-like"/>
    <property type="match status" value="1"/>
</dbReference>
<feature type="domain" description="Magnesium transporter MgtE intracellular" evidence="9">
    <location>
        <begin position="24"/>
        <end position="127"/>
    </location>
</feature>
<keyword evidence="11" id="KW-1185">Reference proteome</keyword>
<evidence type="ECO:0000256" key="7">
    <source>
        <dbReference type="ARBA" id="ARBA00023136"/>
    </source>
</evidence>
<feature type="transmembrane region" description="Helical" evidence="8">
    <location>
        <begin position="311"/>
        <end position="332"/>
    </location>
</feature>
<comment type="caution">
    <text evidence="10">The sequence shown here is derived from an EMBL/GenBank/DDBJ whole genome shotgun (WGS) entry which is preliminary data.</text>
</comment>
<proteinExistence type="inferred from homology"/>
<comment type="subunit">
    <text evidence="8">Homodimer.</text>
</comment>
<dbReference type="SUPFAM" id="SSF54631">
    <property type="entry name" value="CBS-domain pair"/>
    <property type="match status" value="1"/>
</dbReference>
<dbReference type="SMART" id="SM00924">
    <property type="entry name" value="MgtE_N"/>
    <property type="match status" value="1"/>
</dbReference>
<dbReference type="NCBIfam" id="TIGR00400">
    <property type="entry name" value="mgtE"/>
    <property type="match status" value="1"/>
</dbReference>
<dbReference type="InterPro" id="IPR038076">
    <property type="entry name" value="MgtE_N_sf"/>
</dbReference>
<keyword evidence="7 8" id="KW-0472">Membrane</keyword>
<keyword evidence="8" id="KW-0479">Metal-binding</keyword>
<comment type="function">
    <text evidence="8">Acts as a magnesium transporter.</text>
</comment>
<dbReference type="AlphaFoldDB" id="A0A1V3NEF7"/>
<dbReference type="CDD" id="cd04606">
    <property type="entry name" value="CBS_pair_Mg_transporter"/>
    <property type="match status" value="1"/>
</dbReference>
<evidence type="ECO:0000256" key="2">
    <source>
        <dbReference type="ARBA" id="ARBA00009749"/>
    </source>
</evidence>
<dbReference type="OrthoDB" id="9790355at2"/>
<dbReference type="SUPFAM" id="SSF158791">
    <property type="entry name" value="MgtE N-terminal domain-like"/>
    <property type="match status" value="1"/>
</dbReference>
<dbReference type="PANTHER" id="PTHR43773">
    <property type="entry name" value="MAGNESIUM TRANSPORTER MGTE"/>
    <property type="match status" value="1"/>
</dbReference>
<evidence type="ECO:0000313" key="10">
    <source>
        <dbReference type="EMBL" id="OOG23441.1"/>
    </source>
</evidence>
<evidence type="ECO:0000256" key="3">
    <source>
        <dbReference type="ARBA" id="ARBA00022448"/>
    </source>
</evidence>